<dbReference type="EMBL" id="NHZQ01000174">
    <property type="protein sequence ID" value="PSK48666.1"/>
    <property type="molecule type" value="Genomic_DNA"/>
</dbReference>
<organism evidence="1 2">
    <name type="scientific">Elsinoe australis</name>
    <dbReference type="NCBI Taxonomy" id="40998"/>
    <lineage>
        <taxon>Eukaryota</taxon>
        <taxon>Fungi</taxon>
        <taxon>Dikarya</taxon>
        <taxon>Ascomycota</taxon>
        <taxon>Pezizomycotina</taxon>
        <taxon>Dothideomycetes</taxon>
        <taxon>Dothideomycetidae</taxon>
        <taxon>Myriangiales</taxon>
        <taxon>Elsinoaceae</taxon>
        <taxon>Elsinoe</taxon>
    </lineage>
</organism>
<sequence length="215" mass="23350">MDKKGHTKKERNDAVREILVRMLDAYGVDEKVRKERGIKTDDLPALAHEVIQLGNPDVHELGQRMLGLLEISKNNLTAKGSKVGGSDSVVLESLLPASKLAHKVANHDPKGMTEDVQAWGAAVQRDLAAIDSRRETQAATSIGKGKAEAEAMPVRSHQEPCKCVRPTPRVGGLSSAERERTAAFYKKIGSEALGEIFAAMGTEALSPEDFDEDRD</sequence>
<gene>
    <name evidence="1" type="ORF">B9Z65_77</name>
</gene>
<keyword evidence="2" id="KW-1185">Reference proteome</keyword>
<reference evidence="1 2" key="1">
    <citation type="submission" date="2017-05" db="EMBL/GenBank/DDBJ databases">
        <title>Draft genome sequence of Elsinoe australis.</title>
        <authorList>
            <person name="Cheng Q."/>
        </authorList>
    </citation>
    <scope>NUCLEOTIDE SEQUENCE [LARGE SCALE GENOMIC DNA]</scope>
    <source>
        <strain evidence="1 2">NL1</strain>
    </source>
</reference>
<name>A0A2P7ZKC4_9PEZI</name>
<dbReference type="AlphaFoldDB" id="A0A2P7ZKC4"/>
<evidence type="ECO:0000313" key="2">
    <source>
        <dbReference type="Proteomes" id="UP000243723"/>
    </source>
</evidence>
<accession>A0A2P7ZKC4</accession>
<evidence type="ECO:0000313" key="1">
    <source>
        <dbReference type="EMBL" id="PSK48666.1"/>
    </source>
</evidence>
<comment type="caution">
    <text evidence="1">The sequence shown here is derived from an EMBL/GenBank/DDBJ whole genome shotgun (WGS) entry which is preliminary data.</text>
</comment>
<protein>
    <submittedName>
        <fullName evidence="1">Uncharacterized protein</fullName>
    </submittedName>
</protein>
<dbReference type="Proteomes" id="UP000243723">
    <property type="component" value="Unassembled WGS sequence"/>
</dbReference>
<proteinExistence type="predicted"/>